<dbReference type="InterPro" id="IPR013766">
    <property type="entry name" value="Thioredoxin_domain"/>
</dbReference>
<dbReference type="AlphaFoldDB" id="A0A8C6I689"/>
<dbReference type="InterPro" id="IPR036249">
    <property type="entry name" value="Thioredoxin-like_sf"/>
</dbReference>
<reference evidence="2" key="2">
    <citation type="submission" date="2025-09" db="UniProtKB">
        <authorList>
            <consortium name="Ensembl"/>
        </authorList>
    </citation>
    <scope>IDENTIFICATION</scope>
</reference>
<sequence>LFLTEAFSEAVDAAGDNPAVLDFPGPSCGPCRMTNFILFFSEPNSKVLFLDVDVDDCWDSAANCEVKCMQMKFSGDNKISIPLFKTLNLKIKLNLNLIEKQCSR</sequence>
<feature type="domain" description="Thioredoxin" evidence="1">
    <location>
        <begin position="5"/>
        <end position="77"/>
    </location>
</feature>
<dbReference type="SUPFAM" id="SSF52833">
    <property type="entry name" value="Thioredoxin-like"/>
    <property type="match status" value="1"/>
</dbReference>
<protein>
    <recommendedName>
        <fullName evidence="1">Thioredoxin domain-containing protein</fullName>
    </recommendedName>
</protein>
<name>A0A8C6I689_MUSSI</name>
<evidence type="ECO:0000313" key="3">
    <source>
        <dbReference type="Proteomes" id="UP000694415"/>
    </source>
</evidence>
<dbReference type="Pfam" id="PF00085">
    <property type="entry name" value="Thioredoxin"/>
    <property type="match status" value="1"/>
</dbReference>
<evidence type="ECO:0000313" key="2">
    <source>
        <dbReference type="Ensembl" id="ENSMSIP00000031850.1"/>
    </source>
</evidence>
<proteinExistence type="predicted"/>
<organism evidence="2 3">
    <name type="scientific">Mus spicilegus</name>
    <name type="common">Mound-building mouse</name>
    <dbReference type="NCBI Taxonomy" id="10103"/>
    <lineage>
        <taxon>Eukaryota</taxon>
        <taxon>Metazoa</taxon>
        <taxon>Chordata</taxon>
        <taxon>Craniata</taxon>
        <taxon>Vertebrata</taxon>
        <taxon>Euteleostomi</taxon>
        <taxon>Mammalia</taxon>
        <taxon>Eutheria</taxon>
        <taxon>Euarchontoglires</taxon>
        <taxon>Glires</taxon>
        <taxon>Rodentia</taxon>
        <taxon>Myomorpha</taxon>
        <taxon>Muroidea</taxon>
        <taxon>Muridae</taxon>
        <taxon>Murinae</taxon>
        <taxon>Mus</taxon>
        <taxon>Mus</taxon>
    </lineage>
</organism>
<keyword evidence="3" id="KW-1185">Reference proteome</keyword>
<reference evidence="2" key="1">
    <citation type="submission" date="2025-08" db="UniProtKB">
        <authorList>
            <consortium name="Ensembl"/>
        </authorList>
    </citation>
    <scope>IDENTIFICATION</scope>
</reference>
<dbReference type="Gene3D" id="3.40.30.10">
    <property type="entry name" value="Glutaredoxin"/>
    <property type="match status" value="1"/>
</dbReference>
<accession>A0A8C6I689</accession>
<evidence type="ECO:0000259" key="1">
    <source>
        <dbReference type="Pfam" id="PF00085"/>
    </source>
</evidence>
<dbReference type="Ensembl" id="ENSMSIT00000040169.1">
    <property type="protein sequence ID" value="ENSMSIP00000031850.1"/>
    <property type="gene ID" value="ENSMSIG00000026660.1"/>
</dbReference>
<dbReference type="CDD" id="cd02947">
    <property type="entry name" value="TRX_family"/>
    <property type="match status" value="1"/>
</dbReference>
<dbReference type="Proteomes" id="UP000694415">
    <property type="component" value="Unplaced"/>
</dbReference>